<feature type="transmembrane region" description="Helical" evidence="1">
    <location>
        <begin position="42"/>
        <end position="63"/>
    </location>
</feature>
<name>A0A0K1P6E7_9MOLU</name>
<dbReference type="PATRIC" id="fig|216946.3.peg.663"/>
<keyword evidence="1" id="KW-0472">Membrane</keyword>
<evidence type="ECO:0000313" key="3">
    <source>
        <dbReference type="Proteomes" id="UP000067243"/>
    </source>
</evidence>
<sequence length="117" mass="14012">MKLNERENSKFVINSSCAVFIVTTLLFVISCIYIGIYKRFSFWYIFPIIISIQLTLTIIYVWYIKVKIDIYGNYNNDKNIKWILILVFLELFTLNLFAFVYGLYTYIKLFVKNNKSI</sequence>
<keyword evidence="3" id="KW-1185">Reference proteome</keyword>
<dbReference type="STRING" id="216946.STURO_v1c06430"/>
<gene>
    <name evidence="2" type="ORF">STURON_00645</name>
</gene>
<keyword evidence="1" id="KW-0812">Transmembrane</keyword>
<accession>A0A0K1P6E7</accession>
<dbReference type="EMBL" id="CP012328">
    <property type="protein sequence ID" value="AKU79891.1"/>
    <property type="molecule type" value="Genomic_DNA"/>
</dbReference>
<feature type="transmembrane region" description="Helical" evidence="1">
    <location>
        <begin position="83"/>
        <end position="107"/>
    </location>
</feature>
<dbReference type="AlphaFoldDB" id="A0A0K1P6E7"/>
<dbReference type="OrthoDB" id="392068at2"/>
<reference evidence="2 3" key="1">
    <citation type="journal article" date="2015" name="Genome Announc.">
        <title>Complete Genome Sequence of Spiroplasma turonicum Strain Tab4cT, a Parasite of a Horse Fly, Haematopota sp. (Diptera: Tabanidae).</title>
        <authorList>
            <person name="Davis R.E."/>
            <person name="Shao J."/>
            <person name="Zhao Y."/>
            <person name="Gasparich G.E."/>
            <person name="Gaynor B.J."/>
            <person name="Donofrio N."/>
        </authorList>
    </citation>
    <scope>NUCLEOTIDE SEQUENCE [LARGE SCALE GENOMIC DNA]</scope>
    <source>
        <strain evidence="2 3">Tab4c</strain>
    </source>
</reference>
<dbReference type="Proteomes" id="UP000067243">
    <property type="component" value="Chromosome"/>
</dbReference>
<proteinExistence type="predicted"/>
<dbReference type="KEGG" id="stur:STURON_00645"/>
<feature type="transmembrane region" description="Helical" evidence="1">
    <location>
        <begin position="12"/>
        <end position="36"/>
    </location>
</feature>
<evidence type="ECO:0008006" key="4">
    <source>
        <dbReference type="Google" id="ProtNLM"/>
    </source>
</evidence>
<protein>
    <recommendedName>
        <fullName evidence="4">Transmembrane protein</fullName>
    </recommendedName>
</protein>
<keyword evidence="1" id="KW-1133">Transmembrane helix</keyword>
<evidence type="ECO:0000313" key="2">
    <source>
        <dbReference type="EMBL" id="AKU79891.1"/>
    </source>
</evidence>
<dbReference type="RefSeq" id="WP_075048475.1">
    <property type="nucleotide sequence ID" value="NZ_CP012328.1"/>
</dbReference>
<dbReference type="PROSITE" id="PS51257">
    <property type="entry name" value="PROKAR_LIPOPROTEIN"/>
    <property type="match status" value="1"/>
</dbReference>
<organism evidence="2 3">
    <name type="scientific">Spiroplasma turonicum</name>
    <dbReference type="NCBI Taxonomy" id="216946"/>
    <lineage>
        <taxon>Bacteria</taxon>
        <taxon>Bacillati</taxon>
        <taxon>Mycoplasmatota</taxon>
        <taxon>Mollicutes</taxon>
        <taxon>Entomoplasmatales</taxon>
        <taxon>Spiroplasmataceae</taxon>
        <taxon>Spiroplasma</taxon>
    </lineage>
</organism>
<evidence type="ECO:0000256" key="1">
    <source>
        <dbReference type="SAM" id="Phobius"/>
    </source>
</evidence>